<comment type="caution">
    <text evidence="3">The sequence shown here is derived from an EMBL/GenBank/DDBJ whole genome shotgun (WGS) entry which is preliminary data.</text>
</comment>
<dbReference type="EMBL" id="QFXE01000008">
    <property type="protein sequence ID" value="RDH86670.1"/>
    <property type="molecule type" value="Genomic_DNA"/>
</dbReference>
<organism evidence="3 4">
    <name type="scientific">endosymbiont of Escarpia spicata</name>
    <dbReference type="NCBI Taxonomy" id="2200908"/>
    <lineage>
        <taxon>Bacteria</taxon>
        <taxon>Pseudomonadati</taxon>
        <taxon>Pseudomonadota</taxon>
        <taxon>Gammaproteobacteria</taxon>
        <taxon>sulfur-oxidizing symbionts</taxon>
    </lineage>
</organism>
<feature type="chain" id="PRO_5016985170" description="Ice-binding protein C-terminal domain-containing protein" evidence="1">
    <location>
        <begin position="23"/>
        <end position="180"/>
    </location>
</feature>
<evidence type="ECO:0000313" key="3">
    <source>
        <dbReference type="EMBL" id="RDH86670.1"/>
    </source>
</evidence>
<dbReference type="Pfam" id="PF07589">
    <property type="entry name" value="PEP-CTERM"/>
    <property type="match status" value="1"/>
</dbReference>
<feature type="signal peptide" evidence="1">
    <location>
        <begin position="1"/>
        <end position="22"/>
    </location>
</feature>
<evidence type="ECO:0000259" key="2">
    <source>
        <dbReference type="Pfam" id="PF07589"/>
    </source>
</evidence>
<feature type="domain" description="Ice-binding protein C-terminal" evidence="2">
    <location>
        <begin position="156"/>
        <end position="179"/>
    </location>
</feature>
<reference evidence="3 4" key="1">
    <citation type="journal article" date="2018" name="ISME J.">
        <title>Endosymbiont genomes yield clues of tubeworm success.</title>
        <authorList>
            <person name="Li Y."/>
            <person name="Liles M.R."/>
            <person name="Halanych K.M."/>
        </authorList>
    </citation>
    <scope>NUCLEOTIDE SEQUENCE [LARGE SCALE GENOMIC DNA]</scope>
    <source>
        <strain evidence="3">A1462</strain>
    </source>
</reference>
<proteinExistence type="predicted"/>
<keyword evidence="4" id="KW-1185">Reference proteome</keyword>
<accession>A0A370DP20</accession>
<dbReference type="InterPro" id="IPR013424">
    <property type="entry name" value="Ice-binding_C"/>
</dbReference>
<protein>
    <recommendedName>
        <fullName evidence="2">Ice-binding protein C-terminal domain-containing protein</fullName>
    </recommendedName>
</protein>
<keyword evidence="1" id="KW-0732">Signal</keyword>
<dbReference type="Proteomes" id="UP000254771">
    <property type="component" value="Unassembled WGS sequence"/>
</dbReference>
<sequence length="180" mass="18975">MKRLLIGIIALAGISFSGLINATPCNLGGVTPAADCADGDGGGASAVKLNDGLFFGFGDWTELDKVESGDPANTTYWSGDFTGLDGNFSLATNIWADYENLVAVMKDGATGPNNDRTIKWSAYLLEDGVLDYDWNYDGSYHEISNLILFGRGGVGAPEPAALALMGIALAGLSFARRRRV</sequence>
<evidence type="ECO:0000313" key="4">
    <source>
        <dbReference type="Proteomes" id="UP000254771"/>
    </source>
</evidence>
<gene>
    <name evidence="3" type="ORF">DIZ78_07135</name>
</gene>
<dbReference type="NCBIfam" id="TIGR02595">
    <property type="entry name" value="PEP_CTERM"/>
    <property type="match status" value="1"/>
</dbReference>
<dbReference type="AlphaFoldDB" id="A0A370DP20"/>
<name>A0A370DP20_9GAMM</name>
<evidence type="ECO:0000256" key="1">
    <source>
        <dbReference type="SAM" id="SignalP"/>
    </source>
</evidence>